<reference evidence="1" key="1">
    <citation type="submission" date="2021-01" db="EMBL/GenBank/DDBJ databases">
        <authorList>
            <person name="Corre E."/>
            <person name="Pelletier E."/>
            <person name="Niang G."/>
            <person name="Scheremetjew M."/>
            <person name="Finn R."/>
            <person name="Kale V."/>
            <person name="Holt S."/>
            <person name="Cochrane G."/>
            <person name="Meng A."/>
            <person name="Brown T."/>
            <person name="Cohen L."/>
        </authorList>
    </citation>
    <scope>NUCLEOTIDE SEQUENCE</scope>
    <source>
        <strain evidence="1">OF101</strain>
    </source>
</reference>
<accession>A0A7S1Q7T5</accession>
<evidence type="ECO:0000313" key="1">
    <source>
        <dbReference type="EMBL" id="CAD9124228.1"/>
    </source>
</evidence>
<protein>
    <submittedName>
        <fullName evidence="1">Uncharacterized protein</fullName>
    </submittedName>
</protein>
<gene>
    <name evidence="1" type="ORF">ACAT0790_LOCUS18845</name>
</gene>
<proteinExistence type="predicted"/>
<sequence>MPDVFERLWKDAMRRQKAKRSRKDLLLRQATPRTTACPIGRENAKTKFGKVNQYQGGERVVLNLALAQADPVKWGSNAHRFVVRPLHEYGKSVGFAELAVDKSVQGGKMDRACPGKELALMIGTTFFELFRAGDWKKPRMPIKFKNGPDYVADFTLSSWDMVKDCREICPRCAWPACLAPIGKCEADKVGCKLCRDCRQNPPKSWDLARKGTCKLCD</sequence>
<organism evidence="1">
    <name type="scientific">Alexandrium catenella</name>
    <name type="common">Red tide dinoflagellate</name>
    <name type="synonym">Gonyaulax catenella</name>
    <dbReference type="NCBI Taxonomy" id="2925"/>
    <lineage>
        <taxon>Eukaryota</taxon>
        <taxon>Sar</taxon>
        <taxon>Alveolata</taxon>
        <taxon>Dinophyceae</taxon>
        <taxon>Gonyaulacales</taxon>
        <taxon>Pyrocystaceae</taxon>
        <taxon>Alexandrium</taxon>
    </lineage>
</organism>
<dbReference type="AlphaFoldDB" id="A0A7S1Q7T5"/>
<dbReference type="EMBL" id="HBGE01031213">
    <property type="protein sequence ID" value="CAD9124228.1"/>
    <property type="molecule type" value="Transcribed_RNA"/>
</dbReference>
<name>A0A7S1Q7T5_ALECA</name>